<dbReference type="EMBL" id="MT144237">
    <property type="protein sequence ID" value="QJA51111.1"/>
    <property type="molecule type" value="Genomic_DNA"/>
</dbReference>
<gene>
    <name evidence="2" type="ORF">TM448A01982_0018</name>
</gene>
<organism evidence="2">
    <name type="scientific">viral metagenome</name>
    <dbReference type="NCBI Taxonomy" id="1070528"/>
    <lineage>
        <taxon>unclassified sequences</taxon>
        <taxon>metagenomes</taxon>
        <taxon>organismal metagenomes</taxon>
    </lineage>
</organism>
<protein>
    <submittedName>
        <fullName evidence="2">Uncharacterized protein</fullName>
    </submittedName>
</protein>
<name>A0A6H1ZUM1_9ZZZZ</name>
<proteinExistence type="predicted"/>
<feature type="compositionally biased region" description="Basic and acidic residues" evidence="1">
    <location>
        <begin position="1"/>
        <end position="19"/>
    </location>
</feature>
<reference evidence="2" key="1">
    <citation type="submission" date="2020-03" db="EMBL/GenBank/DDBJ databases">
        <title>The deep terrestrial virosphere.</title>
        <authorList>
            <person name="Holmfeldt K."/>
            <person name="Nilsson E."/>
            <person name="Simone D."/>
            <person name="Lopez-Fernandez M."/>
            <person name="Wu X."/>
            <person name="de Brujin I."/>
            <person name="Lundin D."/>
            <person name="Andersson A."/>
            <person name="Bertilsson S."/>
            <person name="Dopson M."/>
        </authorList>
    </citation>
    <scope>NUCLEOTIDE SEQUENCE</scope>
    <source>
        <strain evidence="2">TM448A01982</strain>
    </source>
</reference>
<dbReference type="AlphaFoldDB" id="A0A6H1ZUM1"/>
<feature type="region of interest" description="Disordered" evidence="1">
    <location>
        <begin position="1"/>
        <end position="26"/>
    </location>
</feature>
<sequence length="71" mass="8215">MADMEKVSGLWRKETKDGDPYLAGGNDETVWFVFKNKYKEKPNQPDHILYSAPAQSRERKASPPQEEDVPY</sequence>
<evidence type="ECO:0000313" key="2">
    <source>
        <dbReference type="EMBL" id="QJA51111.1"/>
    </source>
</evidence>
<accession>A0A6H1ZUM1</accession>
<feature type="region of interest" description="Disordered" evidence="1">
    <location>
        <begin position="42"/>
        <end position="71"/>
    </location>
</feature>
<evidence type="ECO:0000256" key="1">
    <source>
        <dbReference type="SAM" id="MobiDB-lite"/>
    </source>
</evidence>